<comment type="caution">
    <text evidence="2">The sequence shown here is derived from an EMBL/GenBank/DDBJ whole genome shotgun (WGS) entry which is preliminary data.</text>
</comment>
<evidence type="ECO:0000313" key="3">
    <source>
        <dbReference type="Proteomes" id="UP001347796"/>
    </source>
</evidence>
<feature type="domain" description="HAT C-terminal dimerisation" evidence="1">
    <location>
        <begin position="531"/>
        <end position="592"/>
    </location>
</feature>
<protein>
    <recommendedName>
        <fullName evidence="1">HAT C-terminal dimerisation domain-containing protein</fullName>
    </recommendedName>
</protein>
<name>A0AAN8GDL2_PATCE</name>
<dbReference type="InterPro" id="IPR012337">
    <property type="entry name" value="RNaseH-like_sf"/>
</dbReference>
<evidence type="ECO:0000313" key="2">
    <source>
        <dbReference type="EMBL" id="KAK6168701.1"/>
    </source>
</evidence>
<organism evidence="2 3">
    <name type="scientific">Patella caerulea</name>
    <name type="common">Rayed Mediterranean limpet</name>
    <dbReference type="NCBI Taxonomy" id="87958"/>
    <lineage>
        <taxon>Eukaryota</taxon>
        <taxon>Metazoa</taxon>
        <taxon>Spiralia</taxon>
        <taxon>Lophotrochozoa</taxon>
        <taxon>Mollusca</taxon>
        <taxon>Gastropoda</taxon>
        <taxon>Patellogastropoda</taxon>
        <taxon>Patelloidea</taxon>
        <taxon>Patellidae</taxon>
        <taxon>Patella</taxon>
    </lineage>
</organism>
<dbReference type="Proteomes" id="UP001347796">
    <property type="component" value="Unassembled WGS sequence"/>
</dbReference>
<dbReference type="Pfam" id="PF05699">
    <property type="entry name" value="Dimer_Tnp_hAT"/>
    <property type="match status" value="1"/>
</dbReference>
<sequence>MFCSICENSKVSNSFTSGCTVLKKESIDTHLSAKGPSSHKAALMIIENGNDMAKAREKSVSKSKEAILSAMRNVMFMAEHDLPNSLLSDLNTLCLQQGAEQFKDLLVDNHTSYTHNKSVQEFQAAIADTVREDLRQRLSQSEYYSILLDESTDVSVDQNLIVYVRYIFCNNVRTDFLGIRKLSDGATADKILKEVNDLLFEYELDVKKMCGIATDGAAVMVGSRSGLTTRFKELVPGLLSTHCIAHRLALCSSGAADAIPYLIKYQELVNCIYKYFSNSPKNLSRLEKIQAILASVNADSGTRLKQISNTRWLSFEGSVTALLRNYSSLITVLLEDNSPKTVGLLKSITCFKFLYITHFLSDVLPILCRLSKCYQRSDIVFSNVNPLLASTISQLQGIETGNYGINVLNLLDTVPTAVNVDTLGEAHFLYNDQKIRDGKKQREDARVIGMKFVRNVVNNLECRFEEKGDSVVLNKLCKLFDVNCDVDLGYISSLSNFFQTIDLDVNDCVSEIVSFRGYLNHVDCPINSIDDVLKIALKEKSNFVNVYKIASRLLCIPVATVDCERGFSKQNIIKTASRNCLKPSTLSNLMSITLTKNQPDLNTSFKKWANVKQRRIL</sequence>
<accession>A0AAN8GDL2</accession>
<dbReference type="PANTHER" id="PTHR46880">
    <property type="entry name" value="RAS-ASSOCIATING DOMAIN-CONTAINING PROTEIN"/>
    <property type="match status" value="1"/>
</dbReference>
<dbReference type="SUPFAM" id="SSF53098">
    <property type="entry name" value="Ribonuclease H-like"/>
    <property type="match status" value="1"/>
</dbReference>
<dbReference type="GO" id="GO:0046983">
    <property type="term" value="F:protein dimerization activity"/>
    <property type="evidence" value="ECO:0007669"/>
    <property type="project" value="InterPro"/>
</dbReference>
<evidence type="ECO:0000259" key="1">
    <source>
        <dbReference type="Pfam" id="PF05699"/>
    </source>
</evidence>
<dbReference type="EMBL" id="JAZGQO010000015">
    <property type="protein sequence ID" value="KAK6168701.1"/>
    <property type="molecule type" value="Genomic_DNA"/>
</dbReference>
<reference evidence="2 3" key="1">
    <citation type="submission" date="2024-01" db="EMBL/GenBank/DDBJ databases">
        <title>The genome of the rayed Mediterranean limpet Patella caerulea (Linnaeus, 1758).</title>
        <authorList>
            <person name="Anh-Thu Weber A."/>
            <person name="Halstead-Nussloch G."/>
        </authorList>
    </citation>
    <scope>NUCLEOTIDE SEQUENCE [LARGE SCALE GENOMIC DNA]</scope>
    <source>
        <strain evidence="2">AATW-2023a</strain>
        <tissue evidence="2">Whole specimen</tissue>
    </source>
</reference>
<dbReference type="PANTHER" id="PTHR46880:SF5">
    <property type="entry name" value="DUF4371 DOMAIN-CONTAINING PROTEIN"/>
    <property type="match status" value="1"/>
</dbReference>
<gene>
    <name evidence="2" type="ORF">SNE40_019889</name>
</gene>
<keyword evidence="3" id="KW-1185">Reference proteome</keyword>
<dbReference type="AlphaFoldDB" id="A0AAN8GDL2"/>
<dbReference type="InterPro" id="IPR008906">
    <property type="entry name" value="HATC_C_dom"/>
</dbReference>
<proteinExistence type="predicted"/>